<evidence type="ECO:0000313" key="2">
    <source>
        <dbReference type="EMBL" id="KAJ8938833.1"/>
    </source>
</evidence>
<proteinExistence type="predicted"/>
<comment type="caution">
    <text evidence="2">The sequence shown here is derived from an EMBL/GenBank/DDBJ whole genome shotgun (WGS) entry which is preliminary data.</text>
</comment>
<sequence length="126" mass="15035">DNGEYFQQHGGTAMGNSLTPCIANLFMSKFETEAKDKFEYFPRILFRYEDDIFAVFDTKAIGLDNFIAKLNIRFPTIHFTYEMEHNEQLPFLELLVIRNRKKQRLFDIFPTIHTTLFNIKWQVLIF</sequence>
<protein>
    <recommendedName>
        <fullName evidence="1">Reverse transcriptase domain-containing protein</fullName>
    </recommendedName>
</protein>
<keyword evidence="3" id="KW-1185">Reference proteome</keyword>
<feature type="domain" description="Reverse transcriptase" evidence="1">
    <location>
        <begin position="1"/>
        <end position="116"/>
    </location>
</feature>
<accession>A0AAV8XIS7</accession>
<gene>
    <name evidence="2" type="ORF">NQ318_000828</name>
</gene>
<evidence type="ECO:0000259" key="1">
    <source>
        <dbReference type="PROSITE" id="PS50878"/>
    </source>
</evidence>
<dbReference type="Proteomes" id="UP001162162">
    <property type="component" value="Unassembled WGS sequence"/>
</dbReference>
<dbReference type="EMBL" id="JAPWTK010000530">
    <property type="protein sequence ID" value="KAJ8938833.1"/>
    <property type="molecule type" value="Genomic_DNA"/>
</dbReference>
<reference evidence="2" key="1">
    <citation type="journal article" date="2023" name="Insect Mol. Biol.">
        <title>Genome sequencing provides insights into the evolution of gene families encoding plant cell wall-degrading enzymes in longhorned beetles.</title>
        <authorList>
            <person name="Shin N.R."/>
            <person name="Okamura Y."/>
            <person name="Kirsch R."/>
            <person name="Pauchet Y."/>
        </authorList>
    </citation>
    <scope>NUCLEOTIDE SEQUENCE</scope>
    <source>
        <strain evidence="2">AMC_N1</strain>
    </source>
</reference>
<dbReference type="PANTHER" id="PTHR21301">
    <property type="entry name" value="REVERSE TRANSCRIPTASE"/>
    <property type="match status" value="1"/>
</dbReference>
<organism evidence="2 3">
    <name type="scientific">Aromia moschata</name>
    <dbReference type="NCBI Taxonomy" id="1265417"/>
    <lineage>
        <taxon>Eukaryota</taxon>
        <taxon>Metazoa</taxon>
        <taxon>Ecdysozoa</taxon>
        <taxon>Arthropoda</taxon>
        <taxon>Hexapoda</taxon>
        <taxon>Insecta</taxon>
        <taxon>Pterygota</taxon>
        <taxon>Neoptera</taxon>
        <taxon>Endopterygota</taxon>
        <taxon>Coleoptera</taxon>
        <taxon>Polyphaga</taxon>
        <taxon>Cucujiformia</taxon>
        <taxon>Chrysomeloidea</taxon>
        <taxon>Cerambycidae</taxon>
        <taxon>Cerambycinae</taxon>
        <taxon>Callichromatini</taxon>
        <taxon>Aromia</taxon>
    </lineage>
</organism>
<dbReference type="AlphaFoldDB" id="A0AAV8XIS7"/>
<evidence type="ECO:0000313" key="3">
    <source>
        <dbReference type="Proteomes" id="UP001162162"/>
    </source>
</evidence>
<dbReference type="InterPro" id="IPR000477">
    <property type="entry name" value="RT_dom"/>
</dbReference>
<dbReference type="PANTHER" id="PTHR21301:SF10">
    <property type="entry name" value="REVERSE TRANSCRIPTASE DOMAIN-CONTAINING PROTEIN"/>
    <property type="match status" value="1"/>
</dbReference>
<dbReference type="PROSITE" id="PS50878">
    <property type="entry name" value="RT_POL"/>
    <property type="match status" value="1"/>
</dbReference>
<name>A0AAV8XIS7_9CUCU</name>
<feature type="non-terminal residue" evidence="2">
    <location>
        <position position="1"/>
    </location>
</feature>